<accession>A0A2I0UM40</accession>
<reference evidence="2" key="1">
    <citation type="submission" date="2017-11" db="EMBL/GenBank/DDBJ databases">
        <authorList>
            <person name="Lima N.C."/>
            <person name="Parody-Merino A.M."/>
            <person name="Battley P.F."/>
            <person name="Fidler A.E."/>
            <person name="Prosdocimi F."/>
        </authorList>
    </citation>
    <scope>NUCLEOTIDE SEQUENCE [LARGE SCALE GENOMIC DNA]</scope>
</reference>
<evidence type="ECO:0000313" key="1">
    <source>
        <dbReference type="EMBL" id="PKU47104.1"/>
    </source>
</evidence>
<evidence type="ECO:0000313" key="2">
    <source>
        <dbReference type="Proteomes" id="UP000233556"/>
    </source>
</evidence>
<gene>
    <name evidence="1" type="ORF">llap_2599</name>
</gene>
<reference evidence="2" key="2">
    <citation type="submission" date="2017-12" db="EMBL/GenBank/DDBJ databases">
        <title>Genome sequence of the Bar-tailed Godwit (Limosa lapponica baueri).</title>
        <authorList>
            <person name="Lima N.C.B."/>
            <person name="Parody-Merino A.M."/>
            <person name="Battley P.F."/>
            <person name="Fidler A.E."/>
            <person name="Prosdocimi F."/>
        </authorList>
    </citation>
    <scope>NUCLEOTIDE SEQUENCE [LARGE SCALE GENOMIC DNA]</scope>
</reference>
<name>A0A2I0UM40_LIMLA</name>
<dbReference type="OrthoDB" id="9220997at2759"/>
<dbReference type="EMBL" id="KZ505688">
    <property type="protein sequence ID" value="PKU47104.1"/>
    <property type="molecule type" value="Genomic_DNA"/>
</dbReference>
<organism evidence="1 2">
    <name type="scientific">Limosa lapponica baueri</name>
    <dbReference type="NCBI Taxonomy" id="1758121"/>
    <lineage>
        <taxon>Eukaryota</taxon>
        <taxon>Metazoa</taxon>
        <taxon>Chordata</taxon>
        <taxon>Craniata</taxon>
        <taxon>Vertebrata</taxon>
        <taxon>Euteleostomi</taxon>
        <taxon>Archelosauria</taxon>
        <taxon>Archosauria</taxon>
        <taxon>Dinosauria</taxon>
        <taxon>Saurischia</taxon>
        <taxon>Theropoda</taxon>
        <taxon>Coelurosauria</taxon>
        <taxon>Aves</taxon>
        <taxon>Neognathae</taxon>
        <taxon>Neoaves</taxon>
        <taxon>Charadriiformes</taxon>
        <taxon>Scolopacidae</taxon>
        <taxon>Limosa</taxon>
    </lineage>
</organism>
<keyword evidence="2" id="KW-1185">Reference proteome</keyword>
<dbReference type="Proteomes" id="UP000233556">
    <property type="component" value="Unassembled WGS sequence"/>
</dbReference>
<dbReference type="AlphaFoldDB" id="A0A2I0UM40"/>
<sequence length="230" mass="25160">MAFGRCMSTGAISLLPTVGNRKLRDPEQQKGEALRNNTFFSDTPTYAMTNGKTPQTWLCCPSLDTLQHLHVCLAVRSPKLNTVFEMWPQQCPVRGDNHFLSPAGHTISDTGRDAVGLLGHLSTLAHIQPAVDQHPQVLFHQASFQPLVPKPIALHGVVVTQVQDPALSVVGSHTVILSPLIQPVQIPLQMLFILKQINTPAQLGVICKLTEGAIDPLVQVIDKDVKQNWP</sequence>
<proteinExistence type="predicted"/>
<protein>
    <submittedName>
        <fullName evidence="1">Uncharacterized protein</fullName>
    </submittedName>
</protein>